<proteinExistence type="predicted"/>
<dbReference type="Pfam" id="PF13460">
    <property type="entry name" value="NAD_binding_10"/>
    <property type="match status" value="1"/>
</dbReference>
<dbReference type="InterPro" id="IPR051606">
    <property type="entry name" value="Polyketide_Oxido-like"/>
</dbReference>
<organism evidence="2 3">
    <name type="scientific">Faecalicatena contorta</name>
    <dbReference type="NCBI Taxonomy" id="39482"/>
    <lineage>
        <taxon>Bacteria</taxon>
        <taxon>Bacillati</taxon>
        <taxon>Bacillota</taxon>
        <taxon>Clostridia</taxon>
        <taxon>Lachnospirales</taxon>
        <taxon>Lachnospiraceae</taxon>
        <taxon>Faecalicatena</taxon>
    </lineage>
</organism>
<sequence length="242" mass="27354">MKITILGGTGWLGAEISAEAVKRGHVVAVVSRHPEDIKYTLTPDVESLKADAGDYTQLKETIPEDSDIVVNSLIPDPFQPERFSNLCSNVIRACKEMGIRRLIAIGDACVFKVTPDKMLKDTTFLTPMYRTWFGEHEKTHELYLKETELEWVEIAPAAKCLPDKGGQEYMIAEDALCTLDPLVAELKTPDPDHFPFADSSYISTQDFARAVLDEIEHSKYSGKRICVAWKQKHEMYWEGEEK</sequence>
<reference evidence="2 3" key="1">
    <citation type="submission" date="2015-09" db="EMBL/GenBank/DDBJ databases">
        <authorList>
            <consortium name="Pathogen Informatics"/>
        </authorList>
    </citation>
    <scope>NUCLEOTIDE SEQUENCE [LARGE SCALE GENOMIC DNA]</scope>
    <source>
        <strain evidence="2 3">2789STDY5834876</strain>
    </source>
</reference>
<dbReference type="STRING" id="39482.ERS852491_02655"/>
<evidence type="ECO:0000313" key="2">
    <source>
        <dbReference type="EMBL" id="CUO58628.1"/>
    </source>
</evidence>
<dbReference type="Proteomes" id="UP000095544">
    <property type="component" value="Unassembled WGS sequence"/>
</dbReference>
<name>A0A174GBW9_9FIRM</name>
<dbReference type="AlphaFoldDB" id="A0A174GBW9"/>
<dbReference type="GO" id="GO:0016646">
    <property type="term" value="F:oxidoreductase activity, acting on the CH-NH group of donors, NAD or NADP as acceptor"/>
    <property type="evidence" value="ECO:0007669"/>
    <property type="project" value="TreeGrafter"/>
</dbReference>
<dbReference type="Gene3D" id="3.40.50.720">
    <property type="entry name" value="NAD(P)-binding Rossmann-like Domain"/>
    <property type="match status" value="1"/>
</dbReference>
<evidence type="ECO:0000313" key="3">
    <source>
        <dbReference type="Proteomes" id="UP000095544"/>
    </source>
</evidence>
<dbReference type="RefSeq" id="WP_055153536.1">
    <property type="nucleotide sequence ID" value="NZ_CYZU01000024.1"/>
</dbReference>
<dbReference type="SUPFAM" id="SSF51735">
    <property type="entry name" value="NAD(P)-binding Rossmann-fold domains"/>
    <property type="match status" value="1"/>
</dbReference>
<dbReference type="PANTHER" id="PTHR43355:SF2">
    <property type="entry name" value="FLAVIN REDUCTASE (NADPH)"/>
    <property type="match status" value="1"/>
</dbReference>
<accession>A0A174GBW9</accession>
<dbReference type="OrthoDB" id="9785372at2"/>
<dbReference type="PANTHER" id="PTHR43355">
    <property type="entry name" value="FLAVIN REDUCTASE (NADPH)"/>
    <property type="match status" value="1"/>
</dbReference>
<dbReference type="InterPro" id="IPR036291">
    <property type="entry name" value="NAD(P)-bd_dom_sf"/>
</dbReference>
<evidence type="ECO:0000259" key="1">
    <source>
        <dbReference type="Pfam" id="PF13460"/>
    </source>
</evidence>
<dbReference type="EMBL" id="CYZU01000024">
    <property type="protein sequence ID" value="CUO58628.1"/>
    <property type="molecule type" value="Genomic_DNA"/>
</dbReference>
<protein>
    <submittedName>
        <fullName evidence="2">Putative NADH-flavin reductase</fullName>
    </submittedName>
</protein>
<feature type="domain" description="NAD(P)-binding" evidence="1">
    <location>
        <begin position="7"/>
        <end position="169"/>
    </location>
</feature>
<dbReference type="InterPro" id="IPR016040">
    <property type="entry name" value="NAD(P)-bd_dom"/>
</dbReference>
<gene>
    <name evidence="2" type="ORF">ERS852491_02655</name>
</gene>